<organism evidence="1">
    <name type="scientific">uncultured marine phage</name>
    <dbReference type="NCBI Taxonomy" id="707152"/>
    <lineage>
        <taxon>Viruses</taxon>
        <taxon>environmental samples</taxon>
    </lineage>
</organism>
<accession>A0A8D9C884</accession>
<evidence type="ECO:0000313" key="1">
    <source>
        <dbReference type="EMBL" id="CAG7579691.1"/>
    </source>
</evidence>
<protein>
    <submittedName>
        <fullName evidence="1">Uncharacterized protein</fullName>
    </submittedName>
</protein>
<dbReference type="EMBL" id="OU342829">
    <property type="protein sequence ID" value="CAG7579691.1"/>
    <property type="molecule type" value="Genomic_DNA"/>
</dbReference>
<reference evidence="1" key="1">
    <citation type="submission" date="2021-06" db="EMBL/GenBank/DDBJ databases">
        <authorList>
            <person name="Gannon L."/>
            <person name="Redgwell R T."/>
            <person name="Michniewski S."/>
            <person name="Harrison D C."/>
            <person name="Millard A."/>
        </authorList>
    </citation>
    <scope>NUCLEOTIDE SEQUENCE</scope>
</reference>
<proteinExistence type="predicted"/>
<name>A0A8D9C884_9VIRU</name>
<sequence length="196" mass="23040">MKYLNKFNESNVDQTMDQKLAKLKGQLVNEIKDTFYIHYMMNNEDGDEQTTDMLDGIIENYFNEIKSDFREARMSKVLDSKINENINDTTVNKEPGDKIDLLTEMENGVWYYCNMDNTRKGDYIVKYKNIQLLPNGHAYPSTSTKTSWAVDELIFRSGMYFDSGVQTPYNPYVATDEQIDEFMELRNEKPDRSHFH</sequence>
<gene>
    <name evidence="1" type="ORF">SLAVMIC_00019</name>
</gene>